<dbReference type="OrthoDB" id="1929004at2759"/>
<feature type="region of interest" description="Disordered" evidence="1">
    <location>
        <begin position="1"/>
        <end position="86"/>
    </location>
</feature>
<comment type="caution">
    <text evidence="2">The sequence shown here is derived from an EMBL/GenBank/DDBJ whole genome shotgun (WGS) entry which is preliminary data.</text>
</comment>
<keyword evidence="3" id="KW-1185">Reference proteome</keyword>
<feature type="compositionally biased region" description="Basic and acidic residues" evidence="1">
    <location>
        <begin position="77"/>
        <end position="86"/>
    </location>
</feature>
<gene>
    <name evidence="2" type="ORF">KFK09_016444</name>
</gene>
<feature type="compositionally biased region" description="Polar residues" evidence="1">
    <location>
        <begin position="52"/>
        <end position="70"/>
    </location>
</feature>
<sequence length="86" mass="9425">MSEEQQQGKKQMDAKGKEELPLESSPYVNYSDLEDYKQKGYGTQGHLEPVENSRTGGTTEGPTLSGSDLSRAQAEAVENKNRHGPV</sequence>
<evidence type="ECO:0000256" key="1">
    <source>
        <dbReference type="SAM" id="MobiDB-lite"/>
    </source>
</evidence>
<feature type="compositionally biased region" description="Basic and acidic residues" evidence="1">
    <location>
        <begin position="1"/>
        <end position="20"/>
    </location>
</feature>
<dbReference type="InterPro" id="IPR018930">
    <property type="entry name" value="LEA-18"/>
</dbReference>
<accession>A0A8T3AYQ7</accession>
<proteinExistence type="predicted"/>
<protein>
    <recommendedName>
        <fullName evidence="4">Late embryogenesis abundant protein, LEA-18</fullName>
    </recommendedName>
</protein>
<organism evidence="2 3">
    <name type="scientific">Dendrobium nobile</name>
    <name type="common">Orchid</name>
    <dbReference type="NCBI Taxonomy" id="94219"/>
    <lineage>
        <taxon>Eukaryota</taxon>
        <taxon>Viridiplantae</taxon>
        <taxon>Streptophyta</taxon>
        <taxon>Embryophyta</taxon>
        <taxon>Tracheophyta</taxon>
        <taxon>Spermatophyta</taxon>
        <taxon>Magnoliopsida</taxon>
        <taxon>Liliopsida</taxon>
        <taxon>Asparagales</taxon>
        <taxon>Orchidaceae</taxon>
        <taxon>Epidendroideae</taxon>
        <taxon>Malaxideae</taxon>
        <taxon>Dendrobiinae</taxon>
        <taxon>Dendrobium</taxon>
    </lineage>
</organism>
<dbReference type="Proteomes" id="UP000829196">
    <property type="component" value="Unassembled WGS sequence"/>
</dbReference>
<evidence type="ECO:0008006" key="4">
    <source>
        <dbReference type="Google" id="ProtNLM"/>
    </source>
</evidence>
<dbReference type="AlphaFoldDB" id="A0A8T3AYQ7"/>
<evidence type="ECO:0000313" key="2">
    <source>
        <dbReference type="EMBL" id="KAI0501499.1"/>
    </source>
</evidence>
<reference evidence="2" key="1">
    <citation type="journal article" date="2022" name="Front. Genet.">
        <title>Chromosome-Scale Assembly of the Dendrobium nobile Genome Provides Insights Into the Molecular Mechanism of the Biosynthesis of the Medicinal Active Ingredient of Dendrobium.</title>
        <authorList>
            <person name="Xu Q."/>
            <person name="Niu S.-C."/>
            <person name="Li K.-L."/>
            <person name="Zheng P.-J."/>
            <person name="Zhang X.-J."/>
            <person name="Jia Y."/>
            <person name="Liu Y."/>
            <person name="Niu Y.-X."/>
            <person name="Yu L.-H."/>
            <person name="Chen D.-F."/>
            <person name="Zhang G.-Q."/>
        </authorList>
    </citation>
    <scope>NUCLEOTIDE SEQUENCE</scope>
    <source>
        <tissue evidence="2">Leaf</tissue>
    </source>
</reference>
<evidence type="ECO:0000313" key="3">
    <source>
        <dbReference type="Proteomes" id="UP000829196"/>
    </source>
</evidence>
<dbReference type="EMBL" id="JAGYWB010000012">
    <property type="protein sequence ID" value="KAI0501499.1"/>
    <property type="molecule type" value="Genomic_DNA"/>
</dbReference>
<dbReference type="Pfam" id="PF10714">
    <property type="entry name" value="LEA_6"/>
    <property type="match status" value="1"/>
</dbReference>
<name>A0A8T3AYQ7_DENNO</name>